<evidence type="ECO:0000256" key="1">
    <source>
        <dbReference type="ARBA" id="ARBA00022801"/>
    </source>
</evidence>
<dbReference type="Pfam" id="PF01546">
    <property type="entry name" value="Peptidase_M20"/>
    <property type="match status" value="1"/>
</dbReference>
<dbReference type="NCBIfam" id="TIGR01879">
    <property type="entry name" value="hydantase"/>
    <property type="match status" value="1"/>
</dbReference>
<sequence length="422" mass="43956">MQVDAERLRADIEATGEFGRVPTDEGWGRTVRCGTEANREAREYLVERLRDAGLTVAVDAVGNVAGRWDPDSADPDAAPVAVGSHLDSVPEGGIFDGPLGVYAALETVRAMQDAGVEAERPVVVVSFTEEEGGRFGDGLLGSSVAAGERSVADAIALADDDGTTLGDALDDIDFRGEGRLDASEWDAWYELHIEQDTRLESAGVPVGVVTTITGITHCHVEILGEANHAGATPMDQRTDALAAASEFVLDVEATATEVVAEDSETAVGTVGSATVSPNATNVVPGRVELGVDVRDVTREAMETIVESARASLSVLAADRGVETSFERPFDLDPTAMSDRLRSAAHDAGDRAGVETIDLHSGAAHDTMHVASVTDACLLFAPSEDGISHNPREWTDWADCATATRVLAGAVADAAGGRPAGGT</sequence>
<keyword evidence="1 3" id="KW-0378">Hydrolase</keyword>
<evidence type="ECO:0000313" key="4">
    <source>
        <dbReference type="Proteomes" id="UP001596201"/>
    </source>
</evidence>
<dbReference type="PIRSF" id="PIRSF001235">
    <property type="entry name" value="Amidase_carbamoylase"/>
    <property type="match status" value="1"/>
</dbReference>
<dbReference type="GO" id="GO:0016787">
    <property type="term" value="F:hydrolase activity"/>
    <property type="evidence" value="ECO:0007669"/>
    <property type="project" value="UniProtKB-KW"/>
</dbReference>
<dbReference type="EMBL" id="JBHSKX010000001">
    <property type="protein sequence ID" value="MFC5366583.1"/>
    <property type="molecule type" value="Genomic_DNA"/>
</dbReference>
<evidence type="ECO:0000313" key="3">
    <source>
        <dbReference type="EMBL" id="MFC5366583.1"/>
    </source>
</evidence>
<evidence type="ECO:0000259" key="2">
    <source>
        <dbReference type="Pfam" id="PF07687"/>
    </source>
</evidence>
<comment type="caution">
    <text evidence="3">The sequence shown here is derived from an EMBL/GenBank/DDBJ whole genome shotgun (WGS) entry which is preliminary data.</text>
</comment>
<dbReference type="Pfam" id="PF07687">
    <property type="entry name" value="M20_dimer"/>
    <property type="match status" value="1"/>
</dbReference>
<dbReference type="InterPro" id="IPR011650">
    <property type="entry name" value="Peptidase_M20_dimer"/>
</dbReference>
<dbReference type="Gene3D" id="3.40.630.10">
    <property type="entry name" value="Zn peptidases"/>
    <property type="match status" value="1"/>
</dbReference>
<dbReference type="Gene3D" id="3.30.70.360">
    <property type="match status" value="1"/>
</dbReference>
<dbReference type="InterPro" id="IPR036264">
    <property type="entry name" value="Bact_exopeptidase_dim_dom"/>
</dbReference>
<dbReference type="CDD" id="cd03884">
    <property type="entry name" value="M20_bAS"/>
    <property type="match status" value="1"/>
</dbReference>
<dbReference type="InterPro" id="IPR010158">
    <property type="entry name" value="Amidase_Cbmase"/>
</dbReference>
<accession>A0ABD5R989</accession>
<dbReference type="InterPro" id="IPR002933">
    <property type="entry name" value="Peptidase_M20"/>
</dbReference>
<organism evidence="3 4">
    <name type="scientific">Salinirubrum litoreum</name>
    <dbReference type="NCBI Taxonomy" id="1126234"/>
    <lineage>
        <taxon>Archaea</taxon>
        <taxon>Methanobacteriati</taxon>
        <taxon>Methanobacteriota</taxon>
        <taxon>Stenosarchaea group</taxon>
        <taxon>Halobacteria</taxon>
        <taxon>Halobacteriales</taxon>
        <taxon>Haloferacaceae</taxon>
        <taxon>Salinirubrum</taxon>
    </lineage>
</organism>
<dbReference type="PANTHER" id="PTHR32494:SF5">
    <property type="entry name" value="ALLANTOATE AMIDOHYDROLASE"/>
    <property type="match status" value="1"/>
</dbReference>
<dbReference type="SUPFAM" id="SSF55031">
    <property type="entry name" value="Bacterial exopeptidase dimerisation domain"/>
    <property type="match status" value="1"/>
</dbReference>
<reference evidence="3 4" key="1">
    <citation type="journal article" date="2019" name="Int. J. Syst. Evol. Microbiol.">
        <title>The Global Catalogue of Microorganisms (GCM) 10K type strain sequencing project: providing services to taxonomists for standard genome sequencing and annotation.</title>
        <authorList>
            <consortium name="The Broad Institute Genomics Platform"/>
            <consortium name="The Broad Institute Genome Sequencing Center for Infectious Disease"/>
            <person name="Wu L."/>
            <person name="Ma J."/>
        </authorList>
    </citation>
    <scope>NUCLEOTIDE SEQUENCE [LARGE SCALE GENOMIC DNA]</scope>
    <source>
        <strain evidence="3 4">CGMCC 1.12237</strain>
    </source>
</reference>
<keyword evidence="4" id="KW-1185">Reference proteome</keyword>
<dbReference type="PANTHER" id="PTHR32494">
    <property type="entry name" value="ALLANTOATE DEIMINASE-RELATED"/>
    <property type="match status" value="1"/>
</dbReference>
<dbReference type="SUPFAM" id="SSF53187">
    <property type="entry name" value="Zn-dependent exopeptidases"/>
    <property type="match status" value="1"/>
</dbReference>
<gene>
    <name evidence="3" type="ORF">ACFPJ5_06495</name>
</gene>
<dbReference type="RefSeq" id="WP_227228076.1">
    <property type="nucleotide sequence ID" value="NZ_JAJCVJ010000001.1"/>
</dbReference>
<dbReference type="Proteomes" id="UP001596201">
    <property type="component" value="Unassembled WGS sequence"/>
</dbReference>
<proteinExistence type="predicted"/>
<protein>
    <submittedName>
        <fullName evidence="3">Zn-dependent hydrolase</fullName>
    </submittedName>
</protein>
<feature type="domain" description="Peptidase M20 dimerisation" evidence="2">
    <location>
        <begin position="213"/>
        <end position="313"/>
    </location>
</feature>
<name>A0ABD5R989_9EURY</name>
<dbReference type="AlphaFoldDB" id="A0ABD5R989"/>